<dbReference type="Pfam" id="PF10350">
    <property type="entry name" value="DUF2428"/>
    <property type="match status" value="1"/>
</dbReference>
<organism evidence="7 8">
    <name type="scientific">Metschnikowia bicuspidata</name>
    <dbReference type="NCBI Taxonomy" id="27322"/>
    <lineage>
        <taxon>Eukaryota</taxon>
        <taxon>Fungi</taxon>
        <taxon>Dikarya</taxon>
        <taxon>Ascomycota</taxon>
        <taxon>Saccharomycotina</taxon>
        <taxon>Pichiomycetes</taxon>
        <taxon>Metschnikowiaceae</taxon>
        <taxon>Metschnikowia</taxon>
    </lineage>
</organism>
<protein>
    <submittedName>
        <fullName evidence="7">Uncharacterized protein</fullName>
    </submittedName>
</protein>
<dbReference type="Pfam" id="PF25150">
    <property type="entry name" value="TPR_Trm732"/>
    <property type="match status" value="1"/>
</dbReference>
<dbReference type="InterPro" id="IPR019442">
    <property type="entry name" value="THADA/TRM732_DUF2428"/>
</dbReference>
<dbReference type="GO" id="GO:0005829">
    <property type="term" value="C:cytosol"/>
    <property type="evidence" value="ECO:0007669"/>
    <property type="project" value="TreeGrafter"/>
</dbReference>
<feature type="domain" description="tRNA (32-2'-O)-methyltransferase regulator THADA-like TPR repeats region" evidence="5">
    <location>
        <begin position="211"/>
        <end position="457"/>
    </location>
</feature>
<evidence type="ECO:0000259" key="6">
    <source>
        <dbReference type="Pfam" id="PF25151"/>
    </source>
</evidence>
<feature type="domain" description="tRNA (32-2'-O)-methyltransferase regulator THADA-like C-terminal TPR repeats region" evidence="6">
    <location>
        <begin position="786"/>
        <end position="927"/>
    </location>
</feature>
<evidence type="ECO:0000313" key="7">
    <source>
        <dbReference type="EMBL" id="RKP30712.1"/>
    </source>
</evidence>
<dbReference type="Pfam" id="PF25151">
    <property type="entry name" value="TPR_Trm732_C"/>
    <property type="match status" value="1"/>
</dbReference>
<feature type="domain" description="DUF2428" evidence="4">
    <location>
        <begin position="594"/>
        <end position="783"/>
    </location>
</feature>
<keyword evidence="3" id="KW-0175">Coiled coil</keyword>
<dbReference type="InterPro" id="IPR056842">
    <property type="entry name" value="THADA-like_TPR_C"/>
</dbReference>
<accession>A0A4P9ZE70</accession>
<evidence type="ECO:0000259" key="4">
    <source>
        <dbReference type="Pfam" id="PF10350"/>
    </source>
</evidence>
<evidence type="ECO:0000256" key="1">
    <source>
        <dbReference type="ARBA" id="ARBA00010409"/>
    </source>
</evidence>
<comment type="similarity">
    <text evidence="1">Belongs to the THADA family.</text>
</comment>
<evidence type="ECO:0000256" key="3">
    <source>
        <dbReference type="SAM" id="Coils"/>
    </source>
</evidence>
<dbReference type="SUPFAM" id="SSF48371">
    <property type="entry name" value="ARM repeat"/>
    <property type="match status" value="1"/>
</dbReference>
<sequence length="1338" mass="151337">MNQTPSSLDAEWLQETKSHLLLYKPNNVEFLSLQRLLEQLVAKLQLPSEIDALTVLLVDTLLVWFSRATQWIKKNELCQEIRSVEPILDRVFRFVDSLHHASLGAFTNALAGLLKKLLQFLDLTRCSDSLLCGWVELTLQRPPTQKSLYVILENMLKWTPKSAPLLQIDESRLFKKIFEAMRHGALANAASKCTSLYFKRLHSDLTEQTYNESWTPFLEKCLRDRATREKATAHLVPMLFRETPESLVVWIQRLKITRRDPEWPAVVLPLLQVGKSLCKANDPFKTNLLLELDIQDFLCQDKTRLNAFSFVCSSVTASSAPPSYFYDILLNCSIRRLLVGELLTPDDRTTFVTNLRGALLRMKGFVDKNTGKKTQEVHLTKAVCLLVFNFMHSLLIPDLSYAQLCTATELILFLITDEFDGILRSNKKPGTETFVIFTPELVRSLLRITTNNYDDIRRLSSSMLSFCPYKLLVSTLDEQSLQNSLQLLSLAKQGSVDICAFFFSTIAAAHARNDTDAYFRLLKDIMVQLETLLATGLPIGAALGAISAVIGVITQPLVESHHTELETLTSQLLLLVRDQWRELAKVEAGCDALYWKVVKESAQLIQTIVDVNAMSQMRLVSEPAFLEICNILMDQLASVLHRGAFSAIFLAFVRCCSQCFSGHLLQKPREWLEENLNLVKTKKQLVSRRSAGLPFLISGILIAANPHKNIIDEYMCMSFTSLLSLCREEFDATHQSTVDLPQVNAFNCMTQIFRESTLKPHYHAYLGAALDTSLCNLNHAVWAIKNSALMLFTALQSSFFGSNKLDDVLPSVKAELFFTQYPEIRVILRAHLELLKSSEANEVIPILSILGRLHGSAGSYEILKPFKTVISENYLGHLLWKIREIAAAVICNMSPATEIQTEMAALLQAPAHTGNLAHGRLLCVLALVRRVHVEQEDAELGFLSGMLKEHFEAQQQTQNFSKWVLLRFCVMIMHEKNLVCENLTEISRVLDDCMGQHVFNGTAKLFISTVVPIVLKDTKDSRDRVGFSKKLLHSNCEEAWLETVRFWLSDVAEFRETTELHARICELTTTEKISRHVFKVFLQLAAEVPLCVDLDDTDWPAEWVCYNMRIQAASGAKTAVLAQRFLEYCQDDQPENVRYNALLAAQTLLAKREVSEDMARVAFSVCEKQSDEAVEVRSLARSIASSHEELRDTSAFLSRFGDHGAAVVLESLLESITRNISDAKQELSATHFDVERNNLYRNEINDFERNAKGLLEHSSQTQKLDILPLCACVEDASRAVMSHEPLLRSWTYNVHFDTAIRKVAVLAQTSQNKNVLDACQPLLMFLHALKYPLQSYNL</sequence>
<dbReference type="PANTHER" id="PTHR14387:SF0">
    <property type="entry name" value="DUF2428 DOMAIN-CONTAINING PROTEIN"/>
    <property type="match status" value="1"/>
</dbReference>
<dbReference type="PANTHER" id="PTHR14387">
    <property type="entry name" value="THADA/DEATH RECEPTOR INTERACTING PROTEIN"/>
    <property type="match status" value="1"/>
</dbReference>
<dbReference type="Proteomes" id="UP000268321">
    <property type="component" value="Unassembled WGS sequence"/>
</dbReference>
<dbReference type="InterPro" id="IPR016024">
    <property type="entry name" value="ARM-type_fold"/>
</dbReference>
<dbReference type="GO" id="GO:0030488">
    <property type="term" value="P:tRNA methylation"/>
    <property type="evidence" value="ECO:0007669"/>
    <property type="project" value="TreeGrafter"/>
</dbReference>
<keyword evidence="2" id="KW-0819">tRNA processing</keyword>
<dbReference type="OrthoDB" id="73997at2759"/>
<feature type="coiled-coil region" evidence="3">
    <location>
        <begin position="1206"/>
        <end position="1257"/>
    </location>
</feature>
<reference evidence="8" key="1">
    <citation type="journal article" date="2018" name="Nat. Microbiol.">
        <title>Leveraging single-cell genomics to expand the fungal tree of life.</title>
        <authorList>
            <person name="Ahrendt S.R."/>
            <person name="Quandt C.A."/>
            <person name="Ciobanu D."/>
            <person name="Clum A."/>
            <person name="Salamov A."/>
            <person name="Andreopoulos B."/>
            <person name="Cheng J.F."/>
            <person name="Woyke T."/>
            <person name="Pelin A."/>
            <person name="Henrissat B."/>
            <person name="Reynolds N.K."/>
            <person name="Benny G.L."/>
            <person name="Smith M.E."/>
            <person name="James T.Y."/>
            <person name="Grigoriev I.V."/>
        </authorList>
    </citation>
    <scope>NUCLEOTIDE SEQUENCE [LARGE SCALE GENOMIC DNA]</scope>
    <source>
        <strain evidence="8">Baker2002</strain>
    </source>
</reference>
<dbReference type="InterPro" id="IPR051954">
    <property type="entry name" value="tRNA_methyltransferase_THADA"/>
</dbReference>
<dbReference type="EMBL" id="ML004453">
    <property type="protein sequence ID" value="RKP30712.1"/>
    <property type="molecule type" value="Genomic_DNA"/>
</dbReference>
<proteinExistence type="inferred from homology"/>
<evidence type="ECO:0000259" key="5">
    <source>
        <dbReference type="Pfam" id="PF25150"/>
    </source>
</evidence>
<evidence type="ECO:0000256" key="2">
    <source>
        <dbReference type="ARBA" id="ARBA00022694"/>
    </source>
</evidence>
<evidence type="ECO:0000313" key="8">
    <source>
        <dbReference type="Proteomes" id="UP000268321"/>
    </source>
</evidence>
<name>A0A4P9ZE70_9ASCO</name>
<dbReference type="InterPro" id="IPR056843">
    <property type="entry name" value="THADA-like_TPR"/>
</dbReference>
<gene>
    <name evidence="7" type="ORF">METBISCDRAFT_27186</name>
</gene>
<keyword evidence="8" id="KW-1185">Reference proteome</keyword>